<dbReference type="Pfam" id="PF23247">
    <property type="entry name" value="LRR_RPS2"/>
    <property type="match status" value="1"/>
</dbReference>
<dbReference type="RefSeq" id="XP_017979819.1">
    <property type="nucleotide sequence ID" value="XM_018124330.1"/>
</dbReference>
<evidence type="ECO:0000256" key="6">
    <source>
        <dbReference type="ARBA" id="ARBA00022840"/>
    </source>
</evidence>
<dbReference type="Gene3D" id="1.10.10.10">
    <property type="entry name" value="Winged helix-like DNA-binding domain superfamily/Winged helix DNA-binding domain"/>
    <property type="match status" value="1"/>
</dbReference>
<feature type="domain" description="Disease resistance protein At4g27190-like leucine-rich repeats" evidence="9">
    <location>
        <begin position="817"/>
        <end position="925"/>
    </location>
</feature>
<dbReference type="Pfam" id="PF23598">
    <property type="entry name" value="LRR_14"/>
    <property type="match status" value="1"/>
</dbReference>
<dbReference type="KEGG" id="tcc:18594434"/>
<keyword evidence="3" id="KW-0677">Repeat</keyword>
<evidence type="ECO:0000256" key="7">
    <source>
        <dbReference type="SAM" id="Coils"/>
    </source>
</evidence>
<dbReference type="SUPFAM" id="SSF52058">
    <property type="entry name" value="L domain-like"/>
    <property type="match status" value="1"/>
</dbReference>
<dbReference type="PRINTS" id="PR00364">
    <property type="entry name" value="DISEASERSIST"/>
</dbReference>
<dbReference type="Gene3D" id="1.10.8.430">
    <property type="entry name" value="Helical domain of apoptotic protease-activating factors"/>
    <property type="match status" value="1"/>
</dbReference>
<evidence type="ECO:0000259" key="10">
    <source>
        <dbReference type="Pfam" id="PF23559"/>
    </source>
</evidence>
<evidence type="ECO:0000313" key="13">
    <source>
        <dbReference type="RefSeq" id="XP_017979819.1"/>
    </source>
</evidence>
<name>A0AB32WLC6_THECC</name>
<dbReference type="AlphaFoldDB" id="A0AB32WLC6"/>
<dbReference type="InterPro" id="IPR050905">
    <property type="entry name" value="Plant_NBS-LRR"/>
</dbReference>
<proteinExistence type="inferred from homology"/>
<reference evidence="13" key="2">
    <citation type="submission" date="2025-08" db="UniProtKB">
        <authorList>
            <consortium name="RefSeq"/>
        </authorList>
    </citation>
    <scope>IDENTIFICATION</scope>
</reference>
<dbReference type="FunFam" id="3.40.50.300:FF:001091">
    <property type="entry name" value="Probable disease resistance protein At1g61300"/>
    <property type="match status" value="1"/>
</dbReference>
<feature type="coiled-coil region" evidence="7">
    <location>
        <begin position="25"/>
        <end position="87"/>
    </location>
</feature>
<dbReference type="Proteomes" id="UP000694886">
    <property type="component" value="Chromosome 7"/>
</dbReference>
<dbReference type="InterPro" id="IPR032675">
    <property type="entry name" value="LRR_dom_sf"/>
</dbReference>
<keyword evidence="6" id="KW-0067">ATP-binding</keyword>
<dbReference type="Pfam" id="PF00931">
    <property type="entry name" value="NB-ARC"/>
    <property type="match status" value="1"/>
</dbReference>
<reference evidence="12" key="1">
    <citation type="journal article" date="1997" name="Nucleic Acids Res.">
        <title>tRNAscan-SE: a program for improved detection of transfer RNA genes in genomic sequence.</title>
        <authorList>
            <person name="Lowe T.M."/>
            <person name="Eddy S.R."/>
        </authorList>
    </citation>
    <scope>NUCLEOTIDE SEQUENCE [LARGE SCALE GENOMIC DNA]</scope>
    <source>
        <strain evidence="12">r\B97-61/B2</strain>
    </source>
</reference>
<dbReference type="GeneID" id="18594434"/>
<dbReference type="Gene3D" id="3.80.10.10">
    <property type="entry name" value="Ribonuclease Inhibitor"/>
    <property type="match status" value="2"/>
</dbReference>
<keyword evidence="4" id="KW-0547">Nucleotide-binding</keyword>
<keyword evidence="7" id="KW-0175">Coiled coil</keyword>
<evidence type="ECO:0000256" key="5">
    <source>
        <dbReference type="ARBA" id="ARBA00022821"/>
    </source>
</evidence>
<feature type="domain" description="Disease resistance protein winged helix" evidence="10">
    <location>
        <begin position="393"/>
        <end position="460"/>
    </location>
</feature>
<dbReference type="InterPro" id="IPR058922">
    <property type="entry name" value="WHD_DRP"/>
</dbReference>
<evidence type="ECO:0000313" key="12">
    <source>
        <dbReference type="Proteomes" id="UP000694886"/>
    </source>
</evidence>
<dbReference type="InterPro" id="IPR002182">
    <property type="entry name" value="NB-ARC"/>
</dbReference>
<dbReference type="InterPro" id="IPR057135">
    <property type="entry name" value="At4g27190-like_LRR"/>
</dbReference>
<evidence type="ECO:0000256" key="1">
    <source>
        <dbReference type="ARBA" id="ARBA00008894"/>
    </source>
</evidence>
<evidence type="ECO:0000259" key="8">
    <source>
        <dbReference type="Pfam" id="PF00931"/>
    </source>
</evidence>
<organism evidence="12 13">
    <name type="scientific">Theobroma cacao</name>
    <name type="common">Cacao</name>
    <name type="synonym">Cocoa</name>
    <dbReference type="NCBI Taxonomy" id="3641"/>
    <lineage>
        <taxon>Eukaryota</taxon>
        <taxon>Viridiplantae</taxon>
        <taxon>Streptophyta</taxon>
        <taxon>Embryophyta</taxon>
        <taxon>Tracheophyta</taxon>
        <taxon>Spermatophyta</taxon>
        <taxon>Magnoliopsida</taxon>
        <taxon>eudicotyledons</taxon>
        <taxon>Gunneridae</taxon>
        <taxon>Pentapetalae</taxon>
        <taxon>rosids</taxon>
        <taxon>malvids</taxon>
        <taxon>Malvales</taxon>
        <taxon>Malvaceae</taxon>
        <taxon>Byttnerioideae</taxon>
        <taxon>Theobroma</taxon>
    </lineage>
</organism>
<dbReference type="GO" id="GO:0005524">
    <property type="term" value="F:ATP binding"/>
    <property type="evidence" value="ECO:0007669"/>
    <property type="project" value="UniProtKB-KW"/>
</dbReference>
<evidence type="ECO:0000259" key="9">
    <source>
        <dbReference type="Pfam" id="PF23247"/>
    </source>
</evidence>
<dbReference type="PANTHER" id="PTHR33463:SF212">
    <property type="entry name" value="AND NB-ARC DOMAINS-CONTAINING DISEASE RESISTANCE PROTEIN, PUTATIVE-RELATED"/>
    <property type="match status" value="1"/>
</dbReference>
<evidence type="ECO:0000256" key="4">
    <source>
        <dbReference type="ARBA" id="ARBA00022741"/>
    </source>
</evidence>
<dbReference type="InterPro" id="IPR055414">
    <property type="entry name" value="LRR_R13L4/SHOC2-like"/>
</dbReference>
<evidence type="ECO:0000259" key="11">
    <source>
        <dbReference type="Pfam" id="PF23598"/>
    </source>
</evidence>
<gene>
    <name evidence="13" type="primary">LOC18594434</name>
</gene>
<keyword evidence="2" id="KW-0433">Leucine-rich repeat</keyword>
<keyword evidence="5" id="KW-0611">Plant defense</keyword>
<protein>
    <submittedName>
        <fullName evidence="13">Probable disease resistance protein At4g27220</fullName>
    </submittedName>
</protein>
<dbReference type="InterPro" id="IPR027417">
    <property type="entry name" value="P-loop_NTPase"/>
</dbReference>
<dbReference type="PANTHER" id="PTHR33463">
    <property type="entry name" value="NB-ARC DOMAIN-CONTAINING PROTEIN-RELATED"/>
    <property type="match status" value="1"/>
</dbReference>
<dbReference type="FunFam" id="1.10.10.10:FF:000322">
    <property type="entry name" value="Probable disease resistance protein At1g63360"/>
    <property type="match status" value="1"/>
</dbReference>
<dbReference type="Gramene" id="Tc07v2_t010900.1">
    <property type="protein sequence ID" value="Tc07v2_p010900.1"/>
    <property type="gene ID" value="Tc07v2_g010900"/>
</dbReference>
<sequence length="987" mass="112773">MELVGPIFEMAKCMGNIPCIYIDHHRKLEERMNNLQSTLDILNIRKSDVDLRIKVELQWGKVVKEEVEKWLQDVEKINDEVQIVRQKIQVCPYFSRATLSKHVAQKIKEVEKINERGSYPEPLVIDRPLTSGVRLQIGHLEGEISIKEKIWGHLMGDVVGMIGICGMGGIGKTAIMKHINNQLLKVPRFDKVIWVTVSKELNIVKLQRDIASAMNEQLPEHELERVEALMEILEEKRYVLILDDVWVRFSLMEVGIPEPSFQNGSKLVLTSRSIEVCTSMGCEVVKVQPLSKVESRNLFLKNVGHGVLNIPTLEPILNCIIDECAGLPLAIVTIAGSMKGVYDAREWRNALEELRQRVRSVKGTNIEIFEQLKFSYDRLKDSKIQNCFLYCSLYPEDWEIPRNELIKYWIDEGLIHEFGSRQVMCDRGHAILNSLENNCLLERVVNGERVKMHDVLRDMALYIKSTVGSRFMVKAGMQLRELPSEQEWTDDLEKISLMHNFISEIPTSMSPKCPIVSTLFLQSNQSLKEIPGSFFEHMHGLNILDLSFTGIMDLPNSISNLKNLTALLLQGCENLRYLPSLAKLVALKKLDLRDTSIEEIPQGIDKLVNLTYLDVYLKSLEELPTGILPKLSRLQYLVVDWESTTLKLKGEEAGGLKKLETICGRFQELQEFNTYMKSTQGKRLTSYVLAVGQPQGYFWLKSNFVKDVILSECEVGGEAPILLPNDLRCMKICECHNMKSLSDISFFHRNETELRECEVMDCKGIACVLDLLSSPLPCSPLQNLEKLLLSGLDKLFTLVKAQEVATVSTLYAPTSPGIFSRLKSFNIHKCSKIKKLFSIDLLRDLQNLERIEVKSCGLLEEIIASEEEEKRSTDHATMTFCLPKLRELALQQLPRLKMICSKHGVMICDSLSRIEVIKCPKLKRIPLYIPLHDNGQPSPPPSLKEIRIYPKEWLESIEWDHPNAKNVLLALMKYREKHSWQAIRSDI</sequence>
<dbReference type="Gene3D" id="3.40.50.300">
    <property type="entry name" value="P-loop containing nucleotide triphosphate hydrolases"/>
    <property type="match status" value="1"/>
</dbReference>
<feature type="domain" description="NB-ARC" evidence="8">
    <location>
        <begin position="147"/>
        <end position="305"/>
    </location>
</feature>
<feature type="domain" description="Disease resistance R13L4/SHOC-2-like LRR" evidence="11">
    <location>
        <begin position="567"/>
        <end position="664"/>
    </location>
</feature>
<dbReference type="InterPro" id="IPR042197">
    <property type="entry name" value="Apaf_helical"/>
</dbReference>
<comment type="similarity">
    <text evidence="1">Belongs to the disease resistance NB-LRR family.</text>
</comment>
<dbReference type="Pfam" id="PF23559">
    <property type="entry name" value="WHD_DRP"/>
    <property type="match status" value="1"/>
</dbReference>
<dbReference type="GO" id="GO:0006952">
    <property type="term" value="P:defense response"/>
    <property type="evidence" value="ECO:0007669"/>
    <property type="project" value="UniProtKB-KW"/>
</dbReference>
<dbReference type="GO" id="GO:0043531">
    <property type="term" value="F:ADP binding"/>
    <property type="evidence" value="ECO:0007669"/>
    <property type="project" value="InterPro"/>
</dbReference>
<dbReference type="SUPFAM" id="SSF52540">
    <property type="entry name" value="P-loop containing nucleoside triphosphate hydrolases"/>
    <property type="match status" value="1"/>
</dbReference>
<accession>A0AB32WLC6</accession>
<evidence type="ECO:0000256" key="2">
    <source>
        <dbReference type="ARBA" id="ARBA00022614"/>
    </source>
</evidence>
<dbReference type="InterPro" id="IPR036388">
    <property type="entry name" value="WH-like_DNA-bd_sf"/>
</dbReference>
<evidence type="ECO:0000256" key="3">
    <source>
        <dbReference type="ARBA" id="ARBA00022737"/>
    </source>
</evidence>